<dbReference type="PRINTS" id="PR00035">
    <property type="entry name" value="HTHGNTR"/>
</dbReference>
<dbReference type="InterPro" id="IPR036388">
    <property type="entry name" value="WH-like_DNA-bd_sf"/>
</dbReference>
<evidence type="ECO:0000256" key="1">
    <source>
        <dbReference type="ARBA" id="ARBA00023015"/>
    </source>
</evidence>
<dbReference type="PANTHER" id="PTHR43537:SF24">
    <property type="entry name" value="GLUCONATE OPERON TRANSCRIPTIONAL REPRESSOR"/>
    <property type="match status" value="1"/>
</dbReference>
<dbReference type="InterPro" id="IPR008920">
    <property type="entry name" value="TF_FadR/GntR_C"/>
</dbReference>
<reference evidence="5 6" key="1">
    <citation type="submission" date="2020-08" db="EMBL/GenBank/DDBJ databases">
        <title>Sequencing the genomes of 1000 actinobacteria strains.</title>
        <authorList>
            <person name="Klenk H.-P."/>
        </authorList>
    </citation>
    <scope>NUCLEOTIDE SEQUENCE [LARGE SCALE GENOMIC DNA]</scope>
    <source>
        <strain evidence="5 6">DSM 43582</strain>
    </source>
</reference>
<protein>
    <submittedName>
        <fullName evidence="5">DNA-binding GntR family transcriptional regulator</fullName>
    </submittedName>
</protein>
<dbReference type="Pfam" id="PF07729">
    <property type="entry name" value="FCD"/>
    <property type="match status" value="1"/>
</dbReference>
<keyword evidence="6" id="KW-1185">Reference proteome</keyword>
<evidence type="ECO:0000256" key="3">
    <source>
        <dbReference type="ARBA" id="ARBA00023163"/>
    </source>
</evidence>
<gene>
    <name evidence="5" type="ORF">BJY24_004031</name>
</gene>
<dbReference type="InterPro" id="IPR036390">
    <property type="entry name" value="WH_DNA-bd_sf"/>
</dbReference>
<comment type="caution">
    <text evidence="5">The sequence shown here is derived from an EMBL/GenBank/DDBJ whole genome shotgun (WGS) entry which is preliminary data.</text>
</comment>
<feature type="domain" description="HTH gntR-type" evidence="4">
    <location>
        <begin position="5"/>
        <end position="72"/>
    </location>
</feature>
<dbReference type="GO" id="GO:0003700">
    <property type="term" value="F:DNA-binding transcription factor activity"/>
    <property type="evidence" value="ECO:0007669"/>
    <property type="project" value="InterPro"/>
</dbReference>
<evidence type="ECO:0000313" key="6">
    <source>
        <dbReference type="Proteomes" id="UP000540412"/>
    </source>
</evidence>
<keyword evidence="3" id="KW-0804">Transcription</keyword>
<dbReference type="RefSeq" id="WP_040746803.1">
    <property type="nucleotide sequence ID" value="NZ_JACHIT010000001.1"/>
</dbReference>
<dbReference type="PROSITE" id="PS50949">
    <property type="entry name" value="HTH_GNTR"/>
    <property type="match status" value="1"/>
</dbReference>
<evidence type="ECO:0000259" key="4">
    <source>
        <dbReference type="PROSITE" id="PS50949"/>
    </source>
</evidence>
<dbReference type="InterPro" id="IPR011711">
    <property type="entry name" value="GntR_C"/>
</dbReference>
<organism evidence="5 6">
    <name type="scientific">Nocardia transvalensis</name>
    <dbReference type="NCBI Taxonomy" id="37333"/>
    <lineage>
        <taxon>Bacteria</taxon>
        <taxon>Bacillati</taxon>
        <taxon>Actinomycetota</taxon>
        <taxon>Actinomycetes</taxon>
        <taxon>Mycobacteriales</taxon>
        <taxon>Nocardiaceae</taxon>
        <taxon>Nocardia</taxon>
    </lineage>
</organism>
<dbReference type="Proteomes" id="UP000540412">
    <property type="component" value="Unassembled WGS sequence"/>
</dbReference>
<dbReference type="SMART" id="SM00895">
    <property type="entry name" value="FCD"/>
    <property type="match status" value="1"/>
</dbReference>
<keyword evidence="2 5" id="KW-0238">DNA-binding</keyword>
<dbReference type="SUPFAM" id="SSF46785">
    <property type="entry name" value="Winged helix' DNA-binding domain"/>
    <property type="match status" value="1"/>
</dbReference>
<dbReference type="PANTHER" id="PTHR43537">
    <property type="entry name" value="TRANSCRIPTIONAL REGULATOR, GNTR FAMILY"/>
    <property type="match status" value="1"/>
</dbReference>
<dbReference type="Pfam" id="PF00392">
    <property type="entry name" value="GntR"/>
    <property type="match status" value="1"/>
</dbReference>
<dbReference type="EMBL" id="JACHIT010000001">
    <property type="protein sequence ID" value="MBB5915164.1"/>
    <property type="molecule type" value="Genomic_DNA"/>
</dbReference>
<dbReference type="SUPFAM" id="SSF48008">
    <property type="entry name" value="GntR ligand-binding domain-like"/>
    <property type="match status" value="1"/>
</dbReference>
<dbReference type="AlphaFoldDB" id="A0A7W9PGI0"/>
<dbReference type="Gene3D" id="1.10.10.10">
    <property type="entry name" value="Winged helix-like DNA-binding domain superfamily/Winged helix DNA-binding domain"/>
    <property type="match status" value="1"/>
</dbReference>
<proteinExistence type="predicted"/>
<dbReference type="GO" id="GO:0003677">
    <property type="term" value="F:DNA binding"/>
    <property type="evidence" value="ECO:0007669"/>
    <property type="project" value="UniProtKB-KW"/>
</dbReference>
<dbReference type="SMART" id="SM00345">
    <property type="entry name" value="HTH_GNTR"/>
    <property type="match status" value="1"/>
</dbReference>
<evidence type="ECO:0000256" key="2">
    <source>
        <dbReference type="ARBA" id="ARBA00023125"/>
    </source>
</evidence>
<dbReference type="InterPro" id="IPR000524">
    <property type="entry name" value="Tscrpt_reg_HTH_GntR"/>
</dbReference>
<keyword evidence="1" id="KW-0805">Transcription regulation</keyword>
<accession>A0A7W9PGI0</accession>
<dbReference type="Gene3D" id="1.20.120.530">
    <property type="entry name" value="GntR ligand-binding domain-like"/>
    <property type="match status" value="1"/>
</dbReference>
<sequence>MSKTYSSAERAYREVKERILGGALPGGELISEGEIAGGLGMSRTPVREAFLRLEAEGWMKLYPKRGALVVPVPAGEAEHVVHARYVVETAAARAVPAADRDRVAATLRAVIERQRELAEAGDLEEFAALDTEFHRGAVVAAGNPLLTGFYDSLRERQRRMNSVVVHRHSSNAAQIVEQHGRLADRIAAGDADGFAALLREHLSTAHQVEAAGW</sequence>
<evidence type="ECO:0000313" key="5">
    <source>
        <dbReference type="EMBL" id="MBB5915164.1"/>
    </source>
</evidence>
<name>A0A7W9PGI0_9NOCA</name>